<feature type="transmembrane region" description="Helical" evidence="1">
    <location>
        <begin position="189"/>
        <end position="215"/>
    </location>
</feature>
<name>A0A9P7D163_9AGAM</name>
<dbReference type="EMBL" id="JABBWD010000035">
    <property type="protein sequence ID" value="KAG1775247.1"/>
    <property type="molecule type" value="Genomic_DNA"/>
</dbReference>
<feature type="transmembrane region" description="Helical" evidence="1">
    <location>
        <begin position="67"/>
        <end position="89"/>
    </location>
</feature>
<dbReference type="Proteomes" id="UP000714275">
    <property type="component" value="Unassembled WGS sequence"/>
</dbReference>
<keyword evidence="1" id="KW-1133">Transmembrane helix</keyword>
<organism evidence="3 4">
    <name type="scientific">Suillus placidus</name>
    <dbReference type="NCBI Taxonomy" id="48579"/>
    <lineage>
        <taxon>Eukaryota</taxon>
        <taxon>Fungi</taxon>
        <taxon>Dikarya</taxon>
        <taxon>Basidiomycota</taxon>
        <taxon>Agaricomycotina</taxon>
        <taxon>Agaricomycetes</taxon>
        <taxon>Agaricomycetidae</taxon>
        <taxon>Boletales</taxon>
        <taxon>Suillineae</taxon>
        <taxon>Suillaceae</taxon>
        <taxon>Suillus</taxon>
    </lineage>
</organism>
<feature type="transmembrane region" description="Helical" evidence="1">
    <location>
        <begin position="109"/>
        <end position="127"/>
    </location>
</feature>
<evidence type="ECO:0000313" key="4">
    <source>
        <dbReference type="Proteomes" id="UP000714275"/>
    </source>
</evidence>
<dbReference type="AlphaFoldDB" id="A0A9P7D163"/>
<evidence type="ECO:0000256" key="1">
    <source>
        <dbReference type="SAM" id="Phobius"/>
    </source>
</evidence>
<dbReference type="Pfam" id="PF20151">
    <property type="entry name" value="DUF6533"/>
    <property type="match status" value="1"/>
</dbReference>
<feature type="transmembrane region" description="Helical" evidence="1">
    <location>
        <begin position="227"/>
        <end position="247"/>
    </location>
</feature>
<dbReference type="OrthoDB" id="2638621at2759"/>
<evidence type="ECO:0000313" key="3">
    <source>
        <dbReference type="EMBL" id="KAG1775247.1"/>
    </source>
</evidence>
<gene>
    <name evidence="3" type="ORF">EV702DRAFT_453442</name>
</gene>
<feature type="transmembrane region" description="Helical" evidence="1">
    <location>
        <begin position="35"/>
        <end position="55"/>
    </location>
</feature>
<keyword evidence="1" id="KW-0812">Transmembrane</keyword>
<comment type="caution">
    <text evidence="3">The sequence shown here is derived from an EMBL/GenBank/DDBJ whole genome shotgun (WGS) entry which is preliminary data.</text>
</comment>
<feature type="domain" description="DUF6533" evidence="2">
    <location>
        <begin position="38"/>
        <end position="83"/>
    </location>
</feature>
<accession>A0A9P7D163</accession>
<sequence length="248" mass="28000">MDKRHLSPGSHSSSNSMTLVSNDSAWWPFMLSTQMTSYVVAAFSFGLIYDWVLTFGREVELVWRQRWSLMTILYISVRYAGILHAIISTQLYLPTNSVTDSVSRMMFDALNWMNVVLTAILGIVMIVRLYAMHQQSRKVLIFLIVIFLAVNIANGVVATMVTTRVSSEVFILSGNAQCASDFQGGPDDLILAFMTWILPTVWEILALCLAVRIAVKHLRELQRPLTGWLNVGDCFAVLIKTHVVYFAR</sequence>
<keyword evidence="4" id="KW-1185">Reference proteome</keyword>
<proteinExistence type="predicted"/>
<reference evidence="3" key="1">
    <citation type="journal article" date="2020" name="New Phytol.">
        <title>Comparative genomics reveals dynamic genome evolution in host specialist ectomycorrhizal fungi.</title>
        <authorList>
            <person name="Lofgren L.A."/>
            <person name="Nguyen N.H."/>
            <person name="Vilgalys R."/>
            <person name="Ruytinx J."/>
            <person name="Liao H.L."/>
            <person name="Branco S."/>
            <person name="Kuo A."/>
            <person name="LaButti K."/>
            <person name="Lipzen A."/>
            <person name="Andreopoulos W."/>
            <person name="Pangilinan J."/>
            <person name="Riley R."/>
            <person name="Hundley H."/>
            <person name="Na H."/>
            <person name="Barry K."/>
            <person name="Grigoriev I.V."/>
            <person name="Stajich J.E."/>
            <person name="Kennedy P.G."/>
        </authorList>
    </citation>
    <scope>NUCLEOTIDE SEQUENCE</scope>
    <source>
        <strain evidence="3">DOB743</strain>
    </source>
</reference>
<protein>
    <recommendedName>
        <fullName evidence="2">DUF6533 domain-containing protein</fullName>
    </recommendedName>
</protein>
<feature type="transmembrane region" description="Helical" evidence="1">
    <location>
        <begin position="139"/>
        <end position="161"/>
    </location>
</feature>
<evidence type="ECO:0000259" key="2">
    <source>
        <dbReference type="Pfam" id="PF20151"/>
    </source>
</evidence>
<dbReference type="InterPro" id="IPR045340">
    <property type="entry name" value="DUF6533"/>
</dbReference>
<keyword evidence="1" id="KW-0472">Membrane</keyword>